<evidence type="ECO:0000313" key="2">
    <source>
        <dbReference type="EMBL" id="SMX41370.1"/>
    </source>
</evidence>
<protein>
    <submittedName>
        <fullName evidence="2">Uncharacterized protein</fullName>
    </submittedName>
</protein>
<name>A0A238KEY9_9RHOB</name>
<gene>
    <name evidence="2" type="ORF">PEV8663_02257</name>
</gene>
<dbReference type="RefSeq" id="WP_097804758.1">
    <property type="nucleotide sequence ID" value="NZ_FXYH01000007.1"/>
</dbReference>
<sequence length="65" mass="7467">MQTDVAAATTGGTLLTSPFWLHMLEPALQIAVPVLGFFVLVLTLWKYWLEIQIKREILKDHQEDE</sequence>
<accession>A0A238KEY9</accession>
<keyword evidence="1" id="KW-1133">Transmembrane helix</keyword>
<reference evidence="2 3" key="1">
    <citation type="submission" date="2017-05" db="EMBL/GenBank/DDBJ databases">
        <authorList>
            <person name="Song R."/>
            <person name="Chenine A.L."/>
            <person name="Ruprecht R.M."/>
        </authorList>
    </citation>
    <scope>NUCLEOTIDE SEQUENCE [LARGE SCALE GENOMIC DNA]</scope>
    <source>
        <strain evidence="2 3">CECT 8663</strain>
    </source>
</reference>
<evidence type="ECO:0000256" key="1">
    <source>
        <dbReference type="SAM" id="Phobius"/>
    </source>
</evidence>
<organism evidence="2 3">
    <name type="scientific">Pelagimonas varians</name>
    <dbReference type="NCBI Taxonomy" id="696760"/>
    <lineage>
        <taxon>Bacteria</taxon>
        <taxon>Pseudomonadati</taxon>
        <taxon>Pseudomonadota</taxon>
        <taxon>Alphaproteobacteria</taxon>
        <taxon>Rhodobacterales</taxon>
        <taxon>Roseobacteraceae</taxon>
        <taxon>Pelagimonas</taxon>
    </lineage>
</organism>
<feature type="transmembrane region" description="Helical" evidence="1">
    <location>
        <begin position="27"/>
        <end position="49"/>
    </location>
</feature>
<evidence type="ECO:0000313" key="3">
    <source>
        <dbReference type="Proteomes" id="UP000220836"/>
    </source>
</evidence>
<dbReference type="Proteomes" id="UP000220836">
    <property type="component" value="Unassembled WGS sequence"/>
</dbReference>
<dbReference type="EMBL" id="FXYH01000007">
    <property type="protein sequence ID" value="SMX41370.1"/>
    <property type="molecule type" value="Genomic_DNA"/>
</dbReference>
<keyword evidence="1" id="KW-0812">Transmembrane</keyword>
<proteinExistence type="predicted"/>
<keyword evidence="3" id="KW-1185">Reference proteome</keyword>
<keyword evidence="1" id="KW-0472">Membrane</keyword>
<dbReference type="AlphaFoldDB" id="A0A238KEY9"/>